<keyword evidence="3" id="KW-1185">Reference proteome</keyword>
<gene>
    <name evidence="2" type="ORF">ABXR19_16690</name>
</gene>
<organism evidence="2 3">
    <name type="scientific">Uliginosibacterium flavum</name>
    <dbReference type="NCBI Taxonomy" id="1396831"/>
    <lineage>
        <taxon>Bacteria</taxon>
        <taxon>Pseudomonadati</taxon>
        <taxon>Pseudomonadota</taxon>
        <taxon>Betaproteobacteria</taxon>
        <taxon>Rhodocyclales</taxon>
        <taxon>Zoogloeaceae</taxon>
        <taxon>Uliginosibacterium</taxon>
    </lineage>
</organism>
<keyword evidence="2" id="KW-0418">Kinase</keyword>
<dbReference type="PANTHER" id="PTHR20858">
    <property type="entry name" value="PHOSPHOMETHYLPYRIMIDINE KINASE"/>
    <property type="match status" value="1"/>
</dbReference>
<reference evidence="2 3" key="1">
    <citation type="submission" date="2024-07" db="EMBL/GenBank/DDBJ databases">
        <title>Uliginosibacterium flavum JJ3220;KACC:17644.</title>
        <authorList>
            <person name="Kim M.K."/>
        </authorList>
    </citation>
    <scope>NUCLEOTIDE SEQUENCE [LARGE SCALE GENOMIC DNA]</scope>
    <source>
        <strain evidence="2 3">KACC:17644</strain>
    </source>
</reference>
<dbReference type="Pfam" id="PF08543">
    <property type="entry name" value="Phos_pyr_kin"/>
    <property type="match status" value="1"/>
</dbReference>
<accession>A0ABV2TPH2</accession>
<dbReference type="SUPFAM" id="SSF53613">
    <property type="entry name" value="Ribokinase-like"/>
    <property type="match status" value="1"/>
</dbReference>
<comment type="caution">
    <text evidence="2">The sequence shown here is derived from an EMBL/GenBank/DDBJ whole genome shotgun (WGS) entry which is preliminary data.</text>
</comment>
<evidence type="ECO:0000313" key="3">
    <source>
        <dbReference type="Proteomes" id="UP001549691"/>
    </source>
</evidence>
<dbReference type="GO" id="GO:0016301">
    <property type="term" value="F:kinase activity"/>
    <property type="evidence" value="ECO:0007669"/>
    <property type="project" value="UniProtKB-KW"/>
</dbReference>
<sequence length="274" mass="29010">MPASANPLVVLTFAATDPTGGGGLQGDILTIAAFGAHPLSVITGFAVQDTSRIEGISATDGDWVADQARALLEDIPVHAFKIGRLVSVENVGEIANVLADYPDIPVVFDAELRSGNDPLADEEMLGAICELLLPLSTVVVVNAADARRLALGEDEAEDEGVEEVSSAECARRLMEMGAEHVLLTGAHEPTQQVINTLYGGGGVLRTDAWERLPGAWHGAGDTLSAALAALLAQEMDLSEAVRGAQEYTWHTLSQSWRLGMGQSIPNRFCRREDA</sequence>
<dbReference type="RefSeq" id="WP_354602287.1">
    <property type="nucleotide sequence ID" value="NZ_JBEWZI010000022.1"/>
</dbReference>
<evidence type="ECO:0000313" key="2">
    <source>
        <dbReference type="EMBL" id="MET7015831.1"/>
    </source>
</evidence>
<proteinExistence type="predicted"/>
<keyword evidence="2" id="KW-0808">Transferase</keyword>
<name>A0ABV2TPH2_9RHOO</name>
<protein>
    <submittedName>
        <fullName evidence="2">Bifunctional hydroxymethylpyrimidine kinase/phosphomethylpyrimidine kinase</fullName>
    </submittedName>
</protein>
<evidence type="ECO:0000259" key="1">
    <source>
        <dbReference type="Pfam" id="PF08543"/>
    </source>
</evidence>
<dbReference type="EMBL" id="JBEWZI010000022">
    <property type="protein sequence ID" value="MET7015831.1"/>
    <property type="molecule type" value="Genomic_DNA"/>
</dbReference>
<dbReference type="Gene3D" id="3.40.1190.20">
    <property type="match status" value="1"/>
</dbReference>
<dbReference type="Proteomes" id="UP001549691">
    <property type="component" value="Unassembled WGS sequence"/>
</dbReference>
<dbReference type="PANTHER" id="PTHR20858:SF17">
    <property type="entry name" value="HYDROXYMETHYLPYRIMIDINE_PHOSPHOMETHYLPYRIMIDINE KINASE THI20-RELATED"/>
    <property type="match status" value="1"/>
</dbReference>
<feature type="domain" description="Pyridoxamine kinase/Phosphomethylpyrimidine kinase" evidence="1">
    <location>
        <begin position="17"/>
        <end position="262"/>
    </location>
</feature>
<dbReference type="InterPro" id="IPR029056">
    <property type="entry name" value="Ribokinase-like"/>
</dbReference>
<dbReference type="InterPro" id="IPR013749">
    <property type="entry name" value="PM/HMP-P_kinase-1"/>
</dbReference>